<evidence type="ECO:0000256" key="8">
    <source>
        <dbReference type="RuleBase" id="RU363108"/>
    </source>
</evidence>
<dbReference type="GO" id="GO:0043025">
    <property type="term" value="C:neuronal cell body"/>
    <property type="evidence" value="ECO:0007669"/>
    <property type="project" value="TreeGrafter"/>
</dbReference>
<name>A0A1J1HKY2_9DIPT</name>
<reference evidence="9 10" key="1">
    <citation type="submission" date="2015-04" db="EMBL/GenBank/DDBJ databases">
        <authorList>
            <person name="Syromyatnikov M.Y."/>
            <person name="Popov V.N."/>
        </authorList>
    </citation>
    <scope>NUCLEOTIDE SEQUENCE [LARGE SCALE GENOMIC DNA]</scope>
</reference>
<keyword evidence="10" id="KW-1185">Reference proteome</keyword>
<dbReference type="OrthoDB" id="6366728at2759"/>
<dbReference type="Proteomes" id="UP000183832">
    <property type="component" value="Unassembled WGS sequence"/>
</dbReference>
<protein>
    <recommendedName>
        <fullName evidence="8">Gustatory receptor</fullName>
    </recommendedName>
</protein>
<comment type="subcellular location">
    <subcellularLocation>
        <location evidence="1 8">Cell membrane</location>
        <topology evidence="1 8">Multi-pass membrane protein</topology>
    </subcellularLocation>
</comment>
<dbReference type="GO" id="GO:0030425">
    <property type="term" value="C:dendrite"/>
    <property type="evidence" value="ECO:0007669"/>
    <property type="project" value="TreeGrafter"/>
</dbReference>
<feature type="transmembrane region" description="Helical" evidence="8">
    <location>
        <begin position="51"/>
        <end position="70"/>
    </location>
</feature>
<evidence type="ECO:0000256" key="7">
    <source>
        <dbReference type="ARBA" id="ARBA00023224"/>
    </source>
</evidence>
<dbReference type="InterPro" id="IPR013604">
    <property type="entry name" value="7TM_chemorcpt"/>
</dbReference>
<dbReference type="Pfam" id="PF08395">
    <property type="entry name" value="7tm_7"/>
    <property type="match status" value="1"/>
</dbReference>
<dbReference type="GO" id="GO:0050909">
    <property type="term" value="P:sensory perception of taste"/>
    <property type="evidence" value="ECO:0007669"/>
    <property type="project" value="InterPro"/>
</dbReference>
<feature type="transmembrane region" description="Helical" evidence="8">
    <location>
        <begin position="152"/>
        <end position="171"/>
    </location>
</feature>
<dbReference type="STRING" id="568069.A0A1J1HKY2"/>
<comment type="function">
    <text evidence="8">Gustatory receptor which mediates acceptance or avoidance behavior, depending on its substrates.</text>
</comment>
<dbReference type="AlphaFoldDB" id="A0A1J1HKY2"/>
<dbReference type="GO" id="GO:0008049">
    <property type="term" value="P:male courtship behavior"/>
    <property type="evidence" value="ECO:0007669"/>
    <property type="project" value="TreeGrafter"/>
</dbReference>
<keyword evidence="2 8" id="KW-1003">Cell membrane</keyword>
<proteinExistence type="inferred from homology"/>
<evidence type="ECO:0000256" key="4">
    <source>
        <dbReference type="ARBA" id="ARBA00022989"/>
    </source>
</evidence>
<evidence type="ECO:0000256" key="3">
    <source>
        <dbReference type="ARBA" id="ARBA00022692"/>
    </source>
</evidence>
<feature type="transmembrane region" description="Helical" evidence="8">
    <location>
        <begin position="90"/>
        <end position="112"/>
    </location>
</feature>
<evidence type="ECO:0000256" key="2">
    <source>
        <dbReference type="ARBA" id="ARBA00022475"/>
    </source>
</evidence>
<sequence>MEFPQETPVSKIYQDKVNGSLVLLEVFCLQHFSVKKLDDKTFKDCPSIFRLIYMICFLTLVASVMVFYIIEDEGSLSIKEVQSKNFLAFAIKTTMNLGIFGVVCTNVIQSYLTTKNTKKIHLTSMEMARILRDVLKCPVDFDRLTKFTMRRLLFTVCFFLINHCALILFKLDDRRLMSVVVGSLPMFMLFLCAFKFNIYVWWINNQIQYLNMFLKTIFQKPVTKVISTINQKVFPINPQISYQNYMAQLLEARKMFNKIFSISSLLNQNQGMLILMMLTVLLVALTASIYDVFIIALGEMKVQELPDKLHIISICSSLLLSIAIYCQKTQNVMCELATTLDVIQCEQFENIPTNVQIFLQSFYLQVNHQPVSFSAFGFYTINLTLLASIITGIVSYEIILVQFYAS</sequence>
<dbReference type="GO" id="GO:0005886">
    <property type="term" value="C:plasma membrane"/>
    <property type="evidence" value="ECO:0007669"/>
    <property type="project" value="UniProtKB-SubCell"/>
</dbReference>
<keyword evidence="3 8" id="KW-0812">Transmembrane</keyword>
<feature type="transmembrane region" description="Helical" evidence="8">
    <location>
        <begin position="273"/>
        <end position="297"/>
    </location>
</feature>
<dbReference type="EMBL" id="CVRI01000006">
    <property type="protein sequence ID" value="CRK88194.1"/>
    <property type="molecule type" value="Genomic_DNA"/>
</dbReference>
<evidence type="ECO:0000313" key="10">
    <source>
        <dbReference type="Proteomes" id="UP000183832"/>
    </source>
</evidence>
<keyword evidence="7 8" id="KW-0807">Transducer</keyword>
<dbReference type="PANTHER" id="PTHR21143">
    <property type="entry name" value="INVERTEBRATE GUSTATORY RECEPTOR"/>
    <property type="match status" value="1"/>
</dbReference>
<keyword evidence="5 8" id="KW-0472">Membrane</keyword>
<organism evidence="9 10">
    <name type="scientific">Clunio marinus</name>
    <dbReference type="NCBI Taxonomy" id="568069"/>
    <lineage>
        <taxon>Eukaryota</taxon>
        <taxon>Metazoa</taxon>
        <taxon>Ecdysozoa</taxon>
        <taxon>Arthropoda</taxon>
        <taxon>Hexapoda</taxon>
        <taxon>Insecta</taxon>
        <taxon>Pterygota</taxon>
        <taxon>Neoptera</taxon>
        <taxon>Endopterygota</taxon>
        <taxon>Diptera</taxon>
        <taxon>Nematocera</taxon>
        <taxon>Chironomoidea</taxon>
        <taxon>Chironomidae</taxon>
        <taxon>Clunio</taxon>
    </lineage>
</organism>
<keyword evidence="4 8" id="KW-1133">Transmembrane helix</keyword>
<accession>A0A1J1HKY2</accession>
<dbReference type="PANTHER" id="PTHR21143:SF133">
    <property type="entry name" value="GUSTATORY AND PHEROMONE RECEPTOR 32A-RELATED"/>
    <property type="match status" value="1"/>
</dbReference>
<evidence type="ECO:0000256" key="1">
    <source>
        <dbReference type="ARBA" id="ARBA00004651"/>
    </source>
</evidence>
<dbReference type="GO" id="GO:0007165">
    <property type="term" value="P:signal transduction"/>
    <property type="evidence" value="ECO:0007669"/>
    <property type="project" value="UniProtKB-KW"/>
</dbReference>
<feature type="transmembrane region" description="Helical" evidence="8">
    <location>
        <begin position="177"/>
        <end position="202"/>
    </location>
</feature>
<gene>
    <name evidence="9" type="ORF">CLUMA_CG001975</name>
</gene>
<feature type="transmembrane region" description="Helical" evidence="8">
    <location>
        <begin position="383"/>
        <end position="405"/>
    </location>
</feature>
<evidence type="ECO:0000256" key="6">
    <source>
        <dbReference type="ARBA" id="ARBA00023170"/>
    </source>
</evidence>
<dbReference type="GO" id="GO:0007635">
    <property type="term" value="P:chemosensory behavior"/>
    <property type="evidence" value="ECO:0007669"/>
    <property type="project" value="TreeGrafter"/>
</dbReference>
<comment type="similarity">
    <text evidence="8">Belongs to the insect chemoreceptor superfamily. Gustatory receptor (GR) family.</text>
</comment>
<dbReference type="GO" id="GO:0030424">
    <property type="term" value="C:axon"/>
    <property type="evidence" value="ECO:0007669"/>
    <property type="project" value="TreeGrafter"/>
</dbReference>
<evidence type="ECO:0000313" key="9">
    <source>
        <dbReference type="EMBL" id="CRK88194.1"/>
    </source>
</evidence>
<evidence type="ECO:0000256" key="5">
    <source>
        <dbReference type="ARBA" id="ARBA00023136"/>
    </source>
</evidence>
<keyword evidence="6 8" id="KW-0675">Receptor</keyword>
<feature type="transmembrane region" description="Helical" evidence="8">
    <location>
        <begin position="309"/>
        <end position="326"/>
    </location>
</feature>